<evidence type="ECO:0000259" key="5">
    <source>
        <dbReference type="PROSITE" id="PS50280"/>
    </source>
</evidence>
<dbReference type="Proteomes" id="UP001174997">
    <property type="component" value="Unassembled WGS sequence"/>
</dbReference>
<organism evidence="7 8">
    <name type="scientific">Cercophora samala</name>
    <dbReference type="NCBI Taxonomy" id="330535"/>
    <lineage>
        <taxon>Eukaryota</taxon>
        <taxon>Fungi</taxon>
        <taxon>Dikarya</taxon>
        <taxon>Ascomycota</taxon>
        <taxon>Pezizomycotina</taxon>
        <taxon>Sordariomycetes</taxon>
        <taxon>Sordariomycetidae</taxon>
        <taxon>Sordariales</taxon>
        <taxon>Lasiosphaeriaceae</taxon>
        <taxon>Cercophora</taxon>
    </lineage>
</organism>
<dbReference type="AlphaFoldDB" id="A0AA39Z3M0"/>
<accession>A0AA39Z3M0</accession>
<evidence type="ECO:0000256" key="2">
    <source>
        <dbReference type="ARBA" id="ARBA00022771"/>
    </source>
</evidence>
<feature type="domain" description="MYND-type" evidence="6">
    <location>
        <begin position="129"/>
        <end position="177"/>
    </location>
</feature>
<comment type="caution">
    <text evidence="7">The sequence shown here is derived from an EMBL/GenBank/DDBJ whole genome shotgun (WGS) entry which is preliminary data.</text>
</comment>
<protein>
    <recommendedName>
        <fullName evidence="9">MYND-type zinc finger protein samB</fullName>
    </recommendedName>
</protein>
<keyword evidence="2 4" id="KW-0863">Zinc-finger</keyword>
<dbReference type="SUPFAM" id="SSF82199">
    <property type="entry name" value="SET domain"/>
    <property type="match status" value="2"/>
</dbReference>
<reference evidence="7" key="1">
    <citation type="submission" date="2023-06" db="EMBL/GenBank/DDBJ databases">
        <title>Genome-scale phylogeny and comparative genomics of the fungal order Sordariales.</title>
        <authorList>
            <consortium name="Lawrence Berkeley National Laboratory"/>
            <person name="Hensen N."/>
            <person name="Bonometti L."/>
            <person name="Westerberg I."/>
            <person name="Brannstrom I.O."/>
            <person name="Guillou S."/>
            <person name="Cros-Aarteil S."/>
            <person name="Calhoun S."/>
            <person name="Haridas S."/>
            <person name="Kuo A."/>
            <person name="Mondo S."/>
            <person name="Pangilinan J."/>
            <person name="Riley R."/>
            <person name="Labutti K."/>
            <person name="Andreopoulos B."/>
            <person name="Lipzen A."/>
            <person name="Chen C."/>
            <person name="Yanf M."/>
            <person name="Daum C."/>
            <person name="Ng V."/>
            <person name="Clum A."/>
            <person name="Steindorff A."/>
            <person name="Ohm R."/>
            <person name="Martin F."/>
            <person name="Silar P."/>
            <person name="Natvig D."/>
            <person name="Lalanne C."/>
            <person name="Gautier V."/>
            <person name="Ament-Velasquez S.L."/>
            <person name="Kruys A."/>
            <person name="Hutchinson M.I."/>
            <person name="Powell A.J."/>
            <person name="Barry K."/>
            <person name="Miller A.N."/>
            <person name="Grigoriev I.V."/>
            <person name="Debuchy R."/>
            <person name="Gladieux P."/>
            <person name="Thoren M.H."/>
            <person name="Johannesson H."/>
        </authorList>
    </citation>
    <scope>NUCLEOTIDE SEQUENCE</scope>
    <source>
        <strain evidence="7">CBS 307.81</strain>
    </source>
</reference>
<dbReference type="InterPro" id="IPR050869">
    <property type="entry name" value="H3K4_H4K5_MeTrfase"/>
</dbReference>
<evidence type="ECO:0000313" key="8">
    <source>
        <dbReference type="Proteomes" id="UP001174997"/>
    </source>
</evidence>
<dbReference type="GO" id="GO:0005634">
    <property type="term" value="C:nucleus"/>
    <property type="evidence" value="ECO:0007669"/>
    <property type="project" value="TreeGrafter"/>
</dbReference>
<proteinExistence type="predicted"/>
<keyword evidence="3" id="KW-0862">Zinc</keyword>
<dbReference type="Pfam" id="PF00856">
    <property type="entry name" value="SET"/>
    <property type="match status" value="1"/>
</dbReference>
<dbReference type="CDD" id="cd20071">
    <property type="entry name" value="SET_SMYD"/>
    <property type="match status" value="1"/>
</dbReference>
<dbReference type="InterPro" id="IPR002893">
    <property type="entry name" value="Znf_MYND"/>
</dbReference>
<dbReference type="PANTHER" id="PTHR12197">
    <property type="entry name" value="HISTONE-LYSINE N-METHYLTRANSFERASE SMYD"/>
    <property type="match status" value="1"/>
</dbReference>
<dbReference type="InterPro" id="IPR001214">
    <property type="entry name" value="SET_dom"/>
</dbReference>
<feature type="domain" description="SET" evidence="5">
    <location>
        <begin position="230"/>
        <end position="328"/>
    </location>
</feature>
<dbReference type="PANTHER" id="PTHR12197:SF251">
    <property type="entry name" value="EG:BACR7C10.4 PROTEIN"/>
    <property type="match status" value="1"/>
</dbReference>
<name>A0AA39Z3M0_9PEZI</name>
<dbReference type="InterPro" id="IPR046341">
    <property type="entry name" value="SET_dom_sf"/>
</dbReference>
<dbReference type="PROSITE" id="PS50865">
    <property type="entry name" value="ZF_MYND_2"/>
    <property type="match status" value="1"/>
</dbReference>
<keyword evidence="8" id="KW-1185">Reference proteome</keyword>
<dbReference type="Gene3D" id="6.10.140.2220">
    <property type="match status" value="1"/>
</dbReference>
<evidence type="ECO:0000256" key="1">
    <source>
        <dbReference type="ARBA" id="ARBA00022723"/>
    </source>
</evidence>
<dbReference type="PROSITE" id="PS50280">
    <property type="entry name" value="SET"/>
    <property type="match status" value="1"/>
</dbReference>
<keyword evidence="1" id="KW-0479">Metal-binding</keyword>
<dbReference type="Gene3D" id="1.10.220.160">
    <property type="match status" value="1"/>
</dbReference>
<evidence type="ECO:0000256" key="3">
    <source>
        <dbReference type="ARBA" id="ARBA00022833"/>
    </source>
</evidence>
<dbReference type="Pfam" id="PF01753">
    <property type="entry name" value="zf-MYND"/>
    <property type="match status" value="1"/>
</dbReference>
<sequence>MDDMTAAFAHKLAASLPPSADLQAAFASTDSDDDDDLGRVPPRLGFNTVPKLCKTILSRNNVTASVPLEIRSSTFAPGSGLFIGREAPILSSNSKPDRKYDGIEAGREIYRSKPLMMASDGAGGDDGWCHFCWGNTKGFFGEEKGEGTKACAGCRVASFCSKQCQKSAWARFHKDECKILKKTPGIKPQNLLAHRLVWFQQKGYITSEQGAVIQGLEAHFDEYTREEGGKTTEVYDVAMAIREVTGEGKEKKIDVGLIWKLVPALWTNCVRLRAPSSKETVAFALDLVTAMVNHSCEPNAFAFLEKGEIRVRSLKKIAPGEEITICYIDPTIDVKGRQEILLDEHFFECDCTRCKAEIKLQKRMVAADGETSMTTLRKAQLSLLDLIKSAVTASKYPGVYPDFDNLAVVESKMNTIMKNAFPNLDWRDDLDPVPMVRICLSVLYIEQGKPAQALRNAFRGHFTGGRSRTGPDAVNILVNMVHVLMAAGCLPADSPVLKDPSFPSLLDISNVTYGFLHEACKDAGEVFGGDCEYTRAIGDLFAKMMGRLPAGSSRPPEEEFVRELEVSIKKVKEWAGVVDEEEA</sequence>
<evidence type="ECO:0000313" key="7">
    <source>
        <dbReference type="EMBL" id="KAK0663474.1"/>
    </source>
</evidence>
<gene>
    <name evidence="7" type="ORF">QBC41DRAFT_381147</name>
</gene>
<evidence type="ECO:0000259" key="6">
    <source>
        <dbReference type="PROSITE" id="PS50865"/>
    </source>
</evidence>
<evidence type="ECO:0000256" key="4">
    <source>
        <dbReference type="PROSITE-ProRule" id="PRU00134"/>
    </source>
</evidence>
<dbReference type="Gene3D" id="2.170.270.10">
    <property type="entry name" value="SET domain"/>
    <property type="match status" value="1"/>
</dbReference>
<dbReference type="GO" id="GO:0008270">
    <property type="term" value="F:zinc ion binding"/>
    <property type="evidence" value="ECO:0007669"/>
    <property type="project" value="UniProtKB-KW"/>
</dbReference>
<dbReference type="EMBL" id="JAULSY010000129">
    <property type="protein sequence ID" value="KAK0663474.1"/>
    <property type="molecule type" value="Genomic_DNA"/>
</dbReference>
<evidence type="ECO:0008006" key="9">
    <source>
        <dbReference type="Google" id="ProtNLM"/>
    </source>
</evidence>